<keyword evidence="3 8" id="KW-0812">Transmembrane</keyword>
<evidence type="ECO:0000256" key="3">
    <source>
        <dbReference type="ARBA" id="ARBA00022692"/>
    </source>
</evidence>
<dbReference type="SMR" id="A0A482XRB0"/>
<keyword evidence="5 8" id="KW-1133">Transmembrane helix</keyword>
<dbReference type="Pfam" id="PF04923">
    <property type="entry name" value="Ninjurin"/>
    <property type="match status" value="1"/>
</dbReference>
<sequence>MSRTDQQNIELNRQSGREGSEIEDMVPNQGGREPLNPGFQNGIPEDPAFIPPDSRGYPDINVYQQKKTLAQGMMDLALFSANANQLRFMLEQHSVTNVRFFYAVTTGIIISILLQIAVALGLMWNSRYNVKKDAQIHRANQANNCTLIGIFFITIINIFISAFGIPSYERPSLENMQSLSLPPDANVTSGLIG</sequence>
<feature type="transmembrane region" description="Helical" evidence="8">
    <location>
        <begin position="100"/>
        <end position="124"/>
    </location>
</feature>
<evidence type="ECO:0000256" key="2">
    <source>
        <dbReference type="ARBA" id="ARBA00008141"/>
    </source>
</evidence>
<feature type="region of interest" description="Disordered" evidence="7">
    <location>
        <begin position="1"/>
        <end position="38"/>
    </location>
</feature>
<comment type="similarity">
    <text evidence="2">Belongs to the ninjurin family.</text>
</comment>
<comment type="caution">
    <text evidence="9">The sequence shown here is derived from an EMBL/GenBank/DDBJ whole genome shotgun (WGS) entry which is preliminary data.</text>
</comment>
<dbReference type="PANTHER" id="PTHR12316">
    <property type="entry name" value="NINJURIN-RELATED"/>
    <property type="match status" value="1"/>
</dbReference>
<dbReference type="OrthoDB" id="6114058at2759"/>
<reference evidence="9 10" key="1">
    <citation type="journal article" date="2017" name="Gigascience">
        <title>Genome sequence of the small brown planthopper, Laodelphax striatellus.</title>
        <authorList>
            <person name="Zhu J."/>
            <person name="Jiang F."/>
            <person name="Wang X."/>
            <person name="Yang P."/>
            <person name="Bao Y."/>
            <person name="Zhao W."/>
            <person name="Wang W."/>
            <person name="Lu H."/>
            <person name="Wang Q."/>
            <person name="Cui N."/>
            <person name="Li J."/>
            <person name="Chen X."/>
            <person name="Luo L."/>
            <person name="Yu J."/>
            <person name="Kang L."/>
            <person name="Cui F."/>
        </authorList>
    </citation>
    <scope>NUCLEOTIDE SEQUENCE [LARGE SCALE GENOMIC DNA]</scope>
    <source>
        <strain evidence="9">Lst14</strain>
    </source>
</reference>
<dbReference type="AlphaFoldDB" id="A0A482XRB0"/>
<dbReference type="PANTHER" id="PTHR12316:SF20">
    <property type="entry name" value="NINJURIN-A"/>
    <property type="match status" value="1"/>
</dbReference>
<dbReference type="InParanoid" id="A0A482XRB0"/>
<gene>
    <name evidence="9" type="ORF">LSTR_LSTR002054</name>
</gene>
<evidence type="ECO:0000256" key="1">
    <source>
        <dbReference type="ARBA" id="ARBA00004141"/>
    </source>
</evidence>
<dbReference type="GO" id="GO:0016020">
    <property type="term" value="C:membrane"/>
    <property type="evidence" value="ECO:0007669"/>
    <property type="project" value="UniProtKB-SubCell"/>
</dbReference>
<dbReference type="GO" id="GO:0042246">
    <property type="term" value="P:tissue regeneration"/>
    <property type="evidence" value="ECO:0007669"/>
    <property type="project" value="InterPro"/>
</dbReference>
<evidence type="ECO:0000256" key="8">
    <source>
        <dbReference type="SAM" id="Phobius"/>
    </source>
</evidence>
<protein>
    <submittedName>
        <fullName evidence="9">Uncharacterized protein</fullName>
    </submittedName>
</protein>
<keyword evidence="6 8" id="KW-0472">Membrane</keyword>
<comment type="subcellular location">
    <subcellularLocation>
        <location evidence="1">Membrane</location>
        <topology evidence="1">Multi-pass membrane protein</topology>
    </subcellularLocation>
</comment>
<dbReference type="EMBL" id="QKKF02002849">
    <property type="protein sequence ID" value="RZF47988.1"/>
    <property type="molecule type" value="Genomic_DNA"/>
</dbReference>
<accession>A0A482XRB0</accession>
<organism evidence="9 10">
    <name type="scientific">Laodelphax striatellus</name>
    <name type="common">Small brown planthopper</name>
    <name type="synonym">Delphax striatella</name>
    <dbReference type="NCBI Taxonomy" id="195883"/>
    <lineage>
        <taxon>Eukaryota</taxon>
        <taxon>Metazoa</taxon>
        <taxon>Ecdysozoa</taxon>
        <taxon>Arthropoda</taxon>
        <taxon>Hexapoda</taxon>
        <taxon>Insecta</taxon>
        <taxon>Pterygota</taxon>
        <taxon>Neoptera</taxon>
        <taxon>Paraneoptera</taxon>
        <taxon>Hemiptera</taxon>
        <taxon>Auchenorrhyncha</taxon>
        <taxon>Fulgoroidea</taxon>
        <taxon>Delphacidae</taxon>
        <taxon>Criomorphinae</taxon>
        <taxon>Laodelphax</taxon>
    </lineage>
</organism>
<evidence type="ECO:0000313" key="9">
    <source>
        <dbReference type="EMBL" id="RZF47988.1"/>
    </source>
</evidence>
<evidence type="ECO:0000313" key="10">
    <source>
        <dbReference type="Proteomes" id="UP000291343"/>
    </source>
</evidence>
<dbReference type="FunCoup" id="A0A482XRB0">
    <property type="interactions" value="14"/>
</dbReference>
<keyword evidence="10" id="KW-1185">Reference proteome</keyword>
<evidence type="ECO:0000256" key="7">
    <source>
        <dbReference type="SAM" id="MobiDB-lite"/>
    </source>
</evidence>
<proteinExistence type="inferred from homology"/>
<dbReference type="Proteomes" id="UP000291343">
    <property type="component" value="Unassembled WGS sequence"/>
</dbReference>
<dbReference type="STRING" id="195883.A0A482XRB0"/>
<evidence type="ECO:0000256" key="6">
    <source>
        <dbReference type="ARBA" id="ARBA00023136"/>
    </source>
</evidence>
<name>A0A482XRB0_LAOST</name>
<feature type="transmembrane region" description="Helical" evidence="8">
    <location>
        <begin position="145"/>
        <end position="165"/>
    </location>
</feature>
<evidence type="ECO:0000256" key="5">
    <source>
        <dbReference type="ARBA" id="ARBA00022989"/>
    </source>
</evidence>
<dbReference type="InterPro" id="IPR007007">
    <property type="entry name" value="Ninjurin"/>
</dbReference>
<keyword evidence="4" id="KW-0130">Cell adhesion</keyword>
<feature type="compositionally biased region" description="Polar residues" evidence="7">
    <location>
        <begin position="1"/>
        <end position="14"/>
    </location>
</feature>
<evidence type="ECO:0000256" key="4">
    <source>
        <dbReference type="ARBA" id="ARBA00022889"/>
    </source>
</evidence>
<dbReference type="GO" id="GO:0007155">
    <property type="term" value="P:cell adhesion"/>
    <property type="evidence" value="ECO:0007669"/>
    <property type="project" value="UniProtKB-KW"/>
</dbReference>